<reference evidence="1 2" key="1">
    <citation type="submission" date="2014-07" db="EMBL/GenBank/DDBJ databases">
        <title>Comparative analysis of Nitrosococcus oceani genome inventories of strains from Pacific and Atlantic gyres.</title>
        <authorList>
            <person name="Lim C.K."/>
            <person name="Wang L."/>
            <person name="Sayavedra-Soto L.A."/>
            <person name="Klotz M.G."/>
        </authorList>
    </citation>
    <scope>NUCLEOTIDE SEQUENCE [LARGE SCALE GENOMIC DNA]</scope>
    <source>
        <strain evidence="1 2">C-27</strain>
    </source>
</reference>
<evidence type="ECO:0000313" key="2">
    <source>
        <dbReference type="Proteomes" id="UP000028839"/>
    </source>
</evidence>
<organism evidence="1 2">
    <name type="scientific">Nitrosococcus oceani C-27</name>
    <dbReference type="NCBI Taxonomy" id="314279"/>
    <lineage>
        <taxon>Bacteria</taxon>
        <taxon>Pseudomonadati</taxon>
        <taxon>Pseudomonadota</taxon>
        <taxon>Gammaproteobacteria</taxon>
        <taxon>Chromatiales</taxon>
        <taxon>Chromatiaceae</taxon>
        <taxon>Nitrosococcus</taxon>
    </lineage>
</organism>
<sequence>MEVVKRIRNPQDKARALQALAEVALKLEQPEQAIALLAELAKAATGIERSKYKAESWRLAREMADMITSVDGRIQAFSQILMIWAEKEALPAAKKKAAS</sequence>
<evidence type="ECO:0000313" key="1">
    <source>
        <dbReference type="EMBL" id="KFI19750.1"/>
    </source>
</evidence>
<accession>A0A0E2Z812</accession>
<name>A0A0E2Z812_9GAMM</name>
<dbReference type="EMBL" id="JPGN01000040">
    <property type="protein sequence ID" value="KFI19750.1"/>
    <property type="molecule type" value="Genomic_DNA"/>
</dbReference>
<dbReference type="Gene3D" id="1.25.40.10">
    <property type="entry name" value="Tetratricopeptide repeat domain"/>
    <property type="match status" value="1"/>
</dbReference>
<gene>
    <name evidence="1" type="ORF">IB75_06840</name>
</gene>
<dbReference type="HOGENOM" id="CLU_2356872_0_0_6"/>
<dbReference type="InterPro" id="IPR011990">
    <property type="entry name" value="TPR-like_helical_dom_sf"/>
</dbReference>
<comment type="caution">
    <text evidence="1">The sequence shown here is derived from an EMBL/GenBank/DDBJ whole genome shotgun (WGS) entry which is preliminary data.</text>
</comment>
<proteinExistence type="predicted"/>
<protein>
    <submittedName>
        <fullName evidence="1">Uncharacterized protein</fullName>
    </submittedName>
</protein>
<dbReference type="AlphaFoldDB" id="A0A0E2Z812"/>
<dbReference type="Proteomes" id="UP000028839">
    <property type="component" value="Unassembled WGS sequence"/>
</dbReference>